<reference evidence="3 4" key="1">
    <citation type="submission" date="2018-07" db="EMBL/GenBank/DDBJ databases">
        <title>High-quality-draft genome sequence of Gaiella occulta.</title>
        <authorList>
            <person name="Severino R."/>
            <person name="Froufe H.J.C."/>
            <person name="Rainey F.A."/>
            <person name="Barroso C."/>
            <person name="Albuquerque L."/>
            <person name="Lobo-Da-Cunha A."/>
            <person name="Da Costa M.S."/>
            <person name="Egas C."/>
        </authorList>
    </citation>
    <scope>NUCLEOTIDE SEQUENCE [LARGE SCALE GENOMIC DNA]</scope>
    <source>
        <strain evidence="3 4">F2-233</strain>
    </source>
</reference>
<proteinExistence type="predicted"/>
<gene>
    <name evidence="3" type="ORF">Gocc_1780</name>
</gene>
<comment type="caution">
    <text evidence="3">The sequence shown here is derived from an EMBL/GenBank/DDBJ whole genome shotgun (WGS) entry which is preliminary data.</text>
</comment>
<reference evidence="4" key="2">
    <citation type="journal article" date="2019" name="MicrobiologyOpen">
        <title>High-quality draft genome sequence of Gaiella occulta isolated from a 150 meter deep mineral water borehole and comparison with the genome sequences of other deep-branching lineages of the phylum Actinobacteria.</title>
        <authorList>
            <person name="Severino R."/>
            <person name="Froufe H.J.C."/>
            <person name="Barroso C."/>
            <person name="Albuquerque L."/>
            <person name="Lobo-da-Cunha A."/>
            <person name="da Costa M.S."/>
            <person name="Egas C."/>
        </authorList>
    </citation>
    <scope>NUCLEOTIDE SEQUENCE [LARGE SCALE GENOMIC DNA]</scope>
    <source>
        <strain evidence="4">F2-233</strain>
    </source>
</reference>
<dbReference type="Pfam" id="PF07508">
    <property type="entry name" value="Recombinase"/>
    <property type="match status" value="1"/>
</dbReference>
<dbReference type="EMBL" id="QQZY01000003">
    <property type="protein sequence ID" value="RDI74891.1"/>
    <property type="molecule type" value="Genomic_DNA"/>
</dbReference>
<protein>
    <submittedName>
        <fullName evidence="3">Recombinase</fullName>
    </submittedName>
</protein>
<evidence type="ECO:0000313" key="3">
    <source>
        <dbReference type="EMBL" id="RDI74891.1"/>
    </source>
</evidence>
<dbReference type="GO" id="GO:0003677">
    <property type="term" value="F:DNA binding"/>
    <property type="evidence" value="ECO:0007669"/>
    <property type="project" value="InterPro"/>
</dbReference>
<evidence type="ECO:0000313" key="4">
    <source>
        <dbReference type="Proteomes" id="UP000254134"/>
    </source>
</evidence>
<sequence>MASAPVAERGVVLEATRVERLAYTRCQAAEALGISTSTFNRRVFPFVEALEMDWGTHLIPVDELERFLAERRRAAGAAPRGPGRSGRKSNLPDEVMARIREERASGTSLAEIARGLNADRLQTSQGGRRWWPSTVRAVLTRTGAP</sequence>
<feature type="domain" description="Recombinase" evidence="2">
    <location>
        <begin position="94"/>
        <end position="141"/>
    </location>
</feature>
<name>A0A7M2YXL8_9ACTN</name>
<accession>A0A7M2YXL8</accession>
<dbReference type="AlphaFoldDB" id="A0A7M2YXL8"/>
<dbReference type="RefSeq" id="WP_181813500.1">
    <property type="nucleotide sequence ID" value="NZ_QQZY01000003.1"/>
</dbReference>
<dbReference type="GO" id="GO:0000150">
    <property type="term" value="F:DNA strand exchange activity"/>
    <property type="evidence" value="ECO:0007669"/>
    <property type="project" value="InterPro"/>
</dbReference>
<evidence type="ECO:0000259" key="2">
    <source>
        <dbReference type="Pfam" id="PF07508"/>
    </source>
</evidence>
<dbReference type="InterPro" id="IPR011109">
    <property type="entry name" value="DNA_bind_recombinase_dom"/>
</dbReference>
<dbReference type="Proteomes" id="UP000254134">
    <property type="component" value="Unassembled WGS sequence"/>
</dbReference>
<feature type="region of interest" description="Disordered" evidence="1">
    <location>
        <begin position="73"/>
        <end position="93"/>
    </location>
</feature>
<organism evidence="3 4">
    <name type="scientific">Gaiella occulta</name>
    <dbReference type="NCBI Taxonomy" id="1002870"/>
    <lineage>
        <taxon>Bacteria</taxon>
        <taxon>Bacillati</taxon>
        <taxon>Actinomycetota</taxon>
        <taxon>Thermoleophilia</taxon>
        <taxon>Gaiellales</taxon>
        <taxon>Gaiellaceae</taxon>
        <taxon>Gaiella</taxon>
    </lineage>
</organism>
<evidence type="ECO:0000256" key="1">
    <source>
        <dbReference type="SAM" id="MobiDB-lite"/>
    </source>
</evidence>
<keyword evidence="4" id="KW-1185">Reference proteome</keyword>